<accession>A0A1F6N9V9</accession>
<evidence type="ECO:0000256" key="3">
    <source>
        <dbReference type="ARBA" id="ARBA00005790"/>
    </source>
</evidence>
<dbReference type="AlphaFoldDB" id="A0A1F6N9V9"/>
<dbReference type="Proteomes" id="UP000178726">
    <property type="component" value="Unassembled WGS sequence"/>
</dbReference>
<evidence type="ECO:0000256" key="5">
    <source>
        <dbReference type="ARBA" id="ARBA00016296"/>
    </source>
</evidence>
<comment type="similarity">
    <text evidence="3">Belongs to the guanylate kinase family.</text>
</comment>
<gene>
    <name evidence="14" type="ORF">A3I29_03485</name>
</gene>
<evidence type="ECO:0000313" key="15">
    <source>
        <dbReference type="Proteomes" id="UP000178726"/>
    </source>
</evidence>
<dbReference type="InterPro" id="IPR008144">
    <property type="entry name" value="Guanylate_kin-like_dom"/>
</dbReference>
<dbReference type="CDD" id="cd00071">
    <property type="entry name" value="GMPK"/>
    <property type="match status" value="1"/>
</dbReference>
<dbReference type="PROSITE" id="PS50052">
    <property type="entry name" value="GUANYLATE_KINASE_2"/>
    <property type="match status" value="1"/>
</dbReference>
<evidence type="ECO:0000256" key="7">
    <source>
        <dbReference type="ARBA" id="ARBA00022679"/>
    </source>
</evidence>
<comment type="catalytic activity">
    <reaction evidence="12">
        <text>GMP + ATP = GDP + ADP</text>
        <dbReference type="Rhea" id="RHEA:20780"/>
        <dbReference type="ChEBI" id="CHEBI:30616"/>
        <dbReference type="ChEBI" id="CHEBI:58115"/>
        <dbReference type="ChEBI" id="CHEBI:58189"/>
        <dbReference type="ChEBI" id="CHEBI:456216"/>
        <dbReference type="EC" id="2.7.4.8"/>
    </reaction>
</comment>
<evidence type="ECO:0000259" key="13">
    <source>
        <dbReference type="PROSITE" id="PS50052"/>
    </source>
</evidence>
<dbReference type="InterPro" id="IPR008145">
    <property type="entry name" value="GK/Ca_channel_bsu"/>
</dbReference>
<comment type="subcellular location">
    <subcellularLocation>
        <location evidence="2">Cytoplasm</location>
    </subcellularLocation>
</comment>
<dbReference type="SMART" id="SM00072">
    <property type="entry name" value="GuKc"/>
    <property type="match status" value="1"/>
</dbReference>
<keyword evidence="10" id="KW-0067">ATP-binding</keyword>
<dbReference type="Gene3D" id="3.40.50.300">
    <property type="entry name" value="P-loop containing nucleotide triphosphate hydrolases"/>
    <property type="match status" value="1"/>
</dbReference>
<dbReference type="STRING" id="1798689.A3I29_03485"/>
<dbReference type="InterPro" id="IPR027417">
    <property type="entry name" value="P-loop_NTPase"/>
</dbReference>
<comment type="caution">
    <text evidence="14">The sequence shown here is derived from an EMBL/GenBank/DDBJ whole genome shotgun (WGS) entry which is preliminary data.</text>
</comment>
<keyword evidence="9 14" id="KW-0418">Kinase</keyword>
<evidence type="ECO:0000256" key="9">
    <source>
        <dbReference type="ARBA" id="ARBA00022777"/>
    </source>
</evidence>
<dbReference type="GO" id="GO:0005524">
    <property type="term" value="F:ATP binding"/>
    <property type="evidence" value="ECO:0007669"/>
    <property type="project" value="UniProtKB-KW"/>
</dbReference>
<dbReference type="PANTHER" id="PTHR23117">
    <property type="entry name" value="GUANYLATE KINASE-RELATED"/>
    <property type="match status" value="1"/>
</dbReference>
<dbReference type="GO" id="GO:0004385">
    <property type="term" value="F:GMP kinase activity"/>
    <property type="evidence" value="ECO:0007669"/>
    <property type="project" value="UniProtKB-EC"/>
</dbReference>
<dbReference type="EMBL" id="MFQK01000034">
    <property type="protein sequence ID" value="OGH80717.1"/>
    <property type="molecule type" value="Genomic_DNA"/>
</dbReference>
<dbReference type="EC" id="2.7.4.8" evidence="4"/>
<evidence type="ECO:0000256" key="11">
    <source>
        <dbReference type="ARBA" id="ARBA00030128"/>
    </source>
</evidence>
<evidence type="ECO:0000313" key="14">
    <source>
        <dbReference type="EMBL" id="OGH80717.1"/>
    </source>
</evidence>
<reference evidence="14 15" key="1">
    <citation type="journal article" date="2016" name="Nat. Commun.">
        <title>Thousands of microbial genomes shed light on interconnected biogeochemical processes in an aquifer system.</title>
        <authorList>
            <person name="Anantharaman K."/>
            <person name="Brown C.T."/>
            <person name="Hug L.A."/>
            <person name="Sharon I."/>
            <person name="Castelle C.J."/>
            <person name="Probst A.J."/>
            <person name="Thomas B.C."/>
            <person name="Singh A."/>
            <person name="Wilkins M.J."/>
            <person name="Karaoz U."/>
            <person name="Brodie E.L."/>
            <person name="Williams K.H."/>
            <person name="Hubbard S.S."/>
            <person name="Banfield J.F."/>
        </authorList>
    </citation>
    <scope>NUCLEOTIDE SEQUENCE [LARGE SCALE GENOMIC DNA]</scope>
</reference>
<evidence type="ECO:0000256" key="12">
    <source>
        <dbReference type="ARBA" id="ARBA00048594"/>
    </source>
</evidence>
<keyword evidence="7" id="KW-0808">Transferase</keyword>
<sequence>MGLLVIISSPSGGGKDVVINTLLKHLPRSARLISTTTRPPRPDNKEGVDYFFITRDEFERRIAADEFLEYNIYANNYYGTPRAYLEKMLASYDIVLSQIEVNGKHNLDKLNIKNLSIFMLPDDINNLRKRIAKRGGITPEVMEHRLEIAQKEIAASVDYDYRIVNVEGKLPETIDKIEKIILKRLEETSILDN</sequence>
<proteinExistence type="inferred from homology"/>
<evidence type="ECO:0000256" key="6">
    <source>
        <dbReference type="ARBA" id="ARBA00022490"/>
    </source>
</evidence>
<dbReference type="Pfam" id="PF00625">
    <property type="entry name" value="Guanylate_kin"/>
    <property type="match status" value="1"/>
</dbReference>
<evidence type="ECO:0000256" key="2">
    <source>
        <dbReference type="ARBA" id="ARBA00004496"/>
    </source>
</evidence>
<keyword evidence="6" id="KW-0963">Cytoplasm</keyword>
<dbReference type="Gene3D" id="3.30.63.10">
    <property type="entry name" value="Guanylate Kinase phosphate binding domain"/>
    <property type="match status" value="1"/>
</dbReference>
<evidence type="ECO:0000256" key="8">
    <source>
        <dbReference type="ARBA" id="ARBA00022741"/>
    </source>
</evidence>
<dbReference type="FunFam" id="3.30.63.10:FF:000005">
    <property type="entry name" value="Guanylate kinase"/>
    <property type="match status" value="1"/>
</dbReference>
<dbReference type="InterPro" id="IPR017665">
    <property type="entry name" value="Guanylate_kinase"/>
</dbReference>
<name>A0A1F6N9V9_9BACT</name>
<comment type="function">
    <text evidence="1">Essential for recycling GMP and indirectly, cGMP.</text>
</comment>
<dbReference type="NCBIfam" id="TIGR03263">
    <property type="entry name" value="guanyl_kin"/>
    <property type="match status" value="1"/>
</dbReference>
<evidence type="ECO:0000256" key="10">
    <source>
        <dbReference type="ARBA" id="ARBA00022840"/>
    </source>
</evidence>
<dbReference type="GO" id="GO:0005829">
    <property type="term" value="C:cytosol"/>
    <property type="evidence" value="ECO:0007669"/>
    <property type="project" value="TreeGrafter"/>
</dbReference>
<keyword evidence="8" id="KW-0547">Nucleotide-binding</keyword>
<dbReference type="PANTHER" id="PTHR23117:SF13">
    <property type="entry name" value="GUANYLATE KINASE"/>
    <property type="match status" value="1"/>
</dbReference>
<organism evidence="14 15">
    <name type="scientific">Candidatus Magasanikbacteria bacterium RIFCSPLOWO2_02_FULL_44_11</name>
    <dbReference type="NCBI Taxonomy" id="1798689"/>
    <lineage>
        <taxon>Bacteria</taxon>
        <taxon>Candidatus Magasanikiibacteriota</taxon>
    </lineage>
</organism>
<feature type="domain" description="Guanylate kinase-like" evidence="13">
    <location>
        <begin position="2"/>
        <end position="182"/>
    </location>
</feature>
<dbReference type="SUPFAM" id="SSF52540">
    <property type="entry name" value="P-loop containing nucleoside triphosphate hydrolases"/>
    <property type="match status" value="1"/>
</dbReference>
<protein>
    <recommendedName>
        <fullName evidence="5">Guanylate kinase</fullName>
        <ecNumber evidence="4">2.7.4.8</ecNumber>
    </recommendedName>
    <alternativeName>
        <fullName evidence="11">GMP kinase</fullName>
    </alternativeName>
</protein>
<evidence type="ECO:0000256" key="1">
    <source>
        <dbReference type="ARBA" id="ARBA00003531"/>
    </source>
</evidence>
<evidence type="ECO:0000256" key="4">
    <source>
        <dbReference type="ARBA" id="ARBA00012961"/>
    </source>
</evidence>